<keyword evidence="3" id="KW-1185">Reference proteome</keyword>
<dbReference type="PANTHER" id="PTHR43038">
    <property type="entry name" value="ATP-BINDING CASSETTE, SUB-FAMILY H, MEMBER 1"/>
    <property type="match status" value="1"/>
</dbReference>
<dbReference type="AlphaFoldDB" id="A0A7R9L4I2"/>
<dbReference type="Pfam" id="PF00005">
    <property type="entry name" value="ABC_tran"/>
    <property type="match status" value="1"/>
</dbReference>
<reference evidence="2" key="1">
    <citation type="submission" date="2020-11" db="EMBL/GenBank/DDBJ databases">
        <authorList>
            <person name="Tran Van P."/>
        </authorList>
    </citation>
    <scope>NUCLEOTIDE SEQUENCE</scope>
</reference>
<dbReference type="GO" id="GO:0016887">
    <property type="term" value="F:ATP hydrolysis activity"/>
    <property type="evidence" value="ECO:0007669"/>
    <property type="project" value="InterPro"/>
</dbReference>
<name>A0A7R9L4I2_9ACAR</name>
<dbReference type="Proteomes" id="UP000759131">
    <property type="component" value="Unassembled WGS sequence"/>
</dbReference>
<evidence type="ECO:0000313" key="2">
    <source>
        <dbReference type="EMBL" id="CAD7634824.1"/>
    </source>
</evidence>
<dbReference type="EMBL" id="CAJPIZ010015404">
    <property type="protein sequence ID" value="CAG2115254.1"/>
    <property type="molecule type" value="Genomic_DNA"/>
</dbReference>
<proteinExistence type="predicted"/>
<gene>
    <name evidence="2" type="ORF">OSB1V03_LOCUS15218</name>
</gene>
<sequence>MPQETALYGEFTINETLQYYGQLYGMTDGQAIRQRILELRALLGIPDTGGRPVCRLSGGQQRLVSIAVTMIHTPALLMLDEPTVGVDSLIRCRIWQYLLYLCQNNKDQTIIITTHYIEEAQGAHTVGFVYEGKLLAHSNPTDLQRRYQCNTLEEVYYKLAYNERQIKNNDDKFIVNVITPDNQPYIDITPTGAVKQCLSLMSVNCGRVRALLWKTWLRARGNLPYLLIYYLNIM</sequence>
<dbReference type="InterPro" id="IPR003439">
    <property type="entry name" value="ABC_transporter-like_ATP-bd"/>
</dbReference>
<dbReference type="EMBL" id="OC869979">
    <property type="protein sequence ID" value="CAD7634824.1"/>
    <property type="molecule type" value="Genomic_DNA"/>
</dbReference>
<dbReference type="PANTHER" id="PTHR43038:SF3">
    <property type="entry name" value="ABC TRANSPORTER G FAMILY MEMBER 20 ISOFORM X1"/>
    <property type="match status" value="1"/>
</dbReference>
<protein>
    <recommendedName>
        <fullName evidence="1">ABC transporter domain-containing protein</fullName>
    </recommendedName>
</protein>
<evidence type="ECO:0000313" key="3">
    <source>
        <dbReference type="Proteomes" id="UP000759131"/>
    </source>
</evidence>
<dbReference type="OrthoDB" id="6512862at2759"/>
<dbReference type="SUPFAM" id="SSF52540">
    <property type="entry name" value="P-loop containing nucleoside triphosphate hydrolases"/>
    <property type="match status" value="1"/>
</dbReference>
<feature type="domain" description="ABC transporter" evidence="1">
    <location>
        <begin position="2"/>
        <end position="83"/>
    </location>
</feature>
<evidence type="ECO:0000259" key="1">
    <source>
        <dbReference type="Pfam" id="PF00005"/>
    </source>
</evidence>
<dbReference type="GO" id="GO:0005524">
    <property type="term" value="F:ATP binding"/>
    <property type="evidence" value="ECO:0007669"/>
    <property type="project" value="InterPro"/>
</dbReference>
<accession>A0A7R9L4I2</accession>
<feature type="non-terminal residue" evidence="2">
    <location>
        <position position="1"/>
    </location>
</feature>
<organism evidence="2">
    <name type="scientific">Medioppia subpectinata</name>
    <dbReference type="NCBI Taxonomy" id="1979941"/>
    <lineage>
        <taxon>Eukaryota</taxon>
        <taxon>Metazoa</taxon>
        <taxon>Ecdysozoa</taxon>
        <taxon>Arthropoda</taxon>
        <taxon>Chelicerata</taxon>
        <taxon>Arachnida</taxon>
        <taxon>Acari</taxon>
        <taxon>Acariformes</taxon>
        <taxon>Sarcoptiformes</taxon>
        <taxon>Oribatida</taxon>
        <taxon>Brachypylina</taxon>
        <taxon>Oppioidea</taxon>
        <taxon>Oppiidae</taxon>
        <taxon>Medioppia</taxon>
    </lineage>
</organism>
<dbReference type="Gene3D" id="3.40.50.300">
    <property type="entry name" value="P-loop containing nucleotide triphosphate hydrolases"/>
    <property type="match status" value="1"/>
</dbReference>
<dbReference type="InterPro" id="IPR027417">
    <property type="entry name" value="P-loop_NTPase"/>
</dbReference>